<feature type="signal peptide" evidence="2">
    <location>
        <begin position="1"/>
        <end position="19"/>
    </location>
</feature>
<dbReference type="AlphaFoldDB" id="A0A0U4VR15"/>
<reference evidence="3 4" key="1">
    <citation type="submission" date="2016-01" db="EMBL/GenBank/DDBJ databases">
        <title>Annotation of Pseudomonas oryzihabitans USDA-ARS-USMARC-56511.</title>
        <authorList>
            <person name="Harhay G.P."/>
            <person name="Harhay D.M."/>
            <person name="Smith T.P.L."/>
            <person name="Bono J.L."/>
            <person name="Heaton M.P."/>
            <person name="Clawson M.L."/>
            <person name="Chitko-Mckown C.G."/>
            <person name="Capik S.F."/>
            <person name="DeDonder K.D."/>
            <person name="Apley M.D."/>
            <person name="Lubbers B.V."/>
            <person name="White B.J."/>
            <person name="Larson R.L."/>
        </authorList>
    </citation>
    <scope>NUCLEOTIDE SEQUENCE [LARGE SCALE GENOMIC DNA]</scope>
    <source>
        <strain evidence="3 4">USDA-ARS-USMARC-56511</strain>
    </source>
</reference>
<dbReference type="OrthoDB" id="6957945at2"/>
<organism evidence="3 4">
    <name type="scientific">Pseudomonas oryzihabitans</name>
    <dbReference type="NCBI Taxonomy" id="47885"/>
    <lineage>
        <taxon>Bacteria</taxon>
        <taxon>Pseudomonadati</taxon>
        <taxon>Pseudomonadota</taxon>
        <taxon>Gammaproteobacteria</taxon>
        <taxon>Pseudomonadales</taxon>
        <taxon>Pseudomonadaceae</taxon>
        <taxon>Pseudomonas</taxon>
    </lineage>
</organism>
<dbReference type="EMBL" id="CP013987">
    <property type="protein sequence ID" value="ALZ85680.1"/>
    <property type="molecule type" value="Genomic_DNA"/>
</dbReference>
<proteinExistence type="predicted"/>
<feature type="region of interest" description="Disordered" evidence="1">
    <location>
        <begin position="22"/>
        <end position="64"/>
    </location>
</feature>
<protein>
    <recommendedName>
        <fullName evidence="5">Lipoprotein</fullName>
    </recommendedName>
</protein>
<gene>
    <name evidence="3" type="ORF">APT59_16275</name>
</gene>
<evidence type="ECO:0008006" key="5">
    <source>
        <dbReference type="Google" id="ProtNLM"/>
    </source>
</evidence>
<dbReference type="Proteomes" id="UP000064137">
    <property type="component" value="Chromosome"/>
</dbReference>
<name>A0A0U4VR15_9PSED</name>
<accession>A0A0U4VR15</accession>
<evidence type="ECO:0000313" key="4">
    <source>
        <dbReference type="Proteomes" id="UP000064137"/>
    </source>
</evidence>
<sequence length="64" mass="6595">MFRPIASSLALLTLSAVLAGCDKSPETPPPQRSEVVQKSAPGSDPATQSPDRTVEHGNPGTKAP</sequence>
<dbReference type="RefSeq" id="WP_059315809.1">
    <property type="nucleotide sequence ID" value="NZ_CP013987.1"/>
</dbReference>
<dbReference type="KEGG" id="por:APT59_16275"/>
<feature type="chain" id="PRO_5006853107" description="Lipoprotein" evidence="2">
    <location>
        <begin position="20"/>
        <end position="64"/>
    </location>
</feature>
<evidence type="ECO:0000256" key="1">
    <source>
        <dbReference type="SAM" id="MobiDB-lite"/>
    </source>
</evidence>
<evidence type="ECO:0000256" key="2">
    <source>
        <dbReference type="SAM" id="SignalP"/>
    </source>
</evidence>
<keyword evidence="2" id="KW-0732">Signal</keyword>
<evidence type="ECO:0000313" key="3">
    <source>
        <dbReference type="EMBL" id="ALZ85680.1"/>
    </source>
</evidence>
<dbReference type="PROSITE" id="PS51257">
    <property type="entry name" value="PROKAR_LIPOPROTEIN"/>
    <property type="match status" value="1"/>
</dbReference>